<dbReference type="InterPro" id="IPR003653">
    <property type="entry name" value="Peptidase_C48_C"/>
</dbReference>
<dbReference type="PANTHER" id="PTHR48449:SF1">
    <property type="entry name" value="DUF1985 DOMAIN-CONTAINING PROTEIN"/>
    <property type="match status" value="1"/>
</dbReference>
<organism evidence="7">
    <name type="scientific">Arabidopsis lyrata subsp. lyrata</name>
    <name type="common">Lyre-leaved rock-cress</name>
    <dbReference type="NCBI Taxonomy" id="81972"/>
    <lineage>
        <taxon>Eukaryota</taxon>
        <taxon>Viridiplantae</taxon>
        <taxon>Streptophyta</taxon>
        <taxon>Embryophyta</taxon>
        <taxon>Tracheophyta</taxon>
        <taxon>Spermatophyta</taxon>
        <taxon>Magnoliopsida</taxon>
        <taxon>eudicotyledons</taxon>
        <taxon>Gunneridae</taxon>
        <taxon>Pentapetalae</taxon>
        <taxon>rosids</taxon>
        <taxon>malvids</taxon>
        <taxon>Brassicales</taxon>
        <taxon>Brassicaceae</taxon>
        <taxon>Camelineae</taxon>
        <taxon>Arabidopsis</taxon>
    </lineage>
</organism>
<dbReference type="InterPro" id="IPR015410">
    <property type="entry name" value="DUF1985"/>
</dbReference>
<keyword evidence="3" id="KW-0378">Hydrolase</keyword>
<comment type="similarity">
    <text evidence="1">Belongs to the peptidase C48 family.</text>
</comment>
<keyword evidence="2" id="KW-0645">Protease</keyword>
<dbReference type="HOGENOM" id="CLU_017415_6_1_1"/>
<dbReference type="Proteomes" id="UP000008694">
    <property type="component" value="Unassembled WGS sequence"/>
</dbReference>
<dbReference type="PANTHER" id="PTHR48449">
    <property type="entry name" value="DUF1985 DOMAIN-CONTAINING PROTEIN"/>
    <property type="match status" value="1"/>
</dbReference>
<reference evidence="7" key="1">
    <citation type="journal article" date="2011" name="Nat. Genet.">
        <title>The Arabidopsis lyrata genome sequence and the basis of rapid genome size change.</title>
        <authorList>
            <person name="Hu T.T."/>
            <person name="Pattyn P."/>
            <person name="Bakker E.G."/>
            <person name="Cao J."/>
            <person name="Cheng J.-F."/>
            <person name="Clark R.M."/>
            <person name="Fahlgren N."/>
            <person name="Fawcett J.A."/>
            <person name="Grimwood J."/>
            <person name="Gundlach H."/>
            <person name="Haberer G."/>
            <person name="Hollister J.D."/>
            <person name="Ossowski S."/>
            <person name="Ottilar R.P."/>
            <person name="Salamov A.A."/>
            <person name="Schneeberger K."/>
            <person name="Spannagl M."/>
            <person name="Wang X."/>
            <person name="Yang L."/>
            <person name="Nasrallah M.E."/>
            <person name="Bergelson J."/>
            <person name="Carrington J.C."/>
            <person name="Gaut B.S."/>
            <person name="Schmutz J."/>
            <person name="Mayer K.F.X."/>
            <person name="Van de Peer Y."/>
            <person name="Grigoriev I.V."/>
            <person name="Nordborg M."/>
            <person name="Weigel D."/>
            <person name="Guo Y.-L."/>
        </authorList>
    </citation>
    <scope>NUCLEOTIDE SEQUENCE [LARGE SCALE GENOMIC DNA]</scope>
    <source>
        <strain evidence="7">cv. MN47</strain>
    </source>
</reference>
<evidence type="ECO:0000256" key="4">
    <source>
        <dbReference type="SAM" id="MobiDB-lite"/>
    </source>
</evidence>
<keyword evidence="7" id="KW-1185">Reference proteome</keyword>
<dbReference type="GO" id="GO:0006508">
    <property type="term" value="P:proteolysis"/>
    <property type="evidence" value="ECO:0007669"/>
    <property type="project" value="UniProtKB-KW"/>
</dbReference>
<dbReference type="Gramene" id="scaffold_800432.1">
    <property type="protein sequence ID" value="scaffold_800432.1"/>
    <property type="gene ID" value="scaffold_800432.1"/>
</dbReference>
<evidence type="ECO:0000313" key="7">
    <source>
        <dbReference type="Proteomes" id="UP000008694"/>
    </source>
</evidence>
<dbReference type="SUPFAM" id="SSF54001">
    <property type="entry name" value="Cysteine proteinases"/>
    <property type="match status" value="1"/>
</dbReference>
<dbReference type="Pfam" id="PF02902">
    <property type="entry name" value="Peptidase_C48"/>
    <property type="match status" value="1"/>
</dbReference>
<protein>
    <recommendedName>
        <fullName evidence="5">Ubiquitin-like protease family profile domain-containing protein</fullName>
    </recommendedName>
</protein>
<evidence type="ECO:0000313" key="6">
    <source>
        <dbReference type="EMBL" id="EFH39789.1"/>
    </source>
</evidence>
<dbReference type="GO" id="GO:0008234">
    <property type="term" value="F:cysteine-type peptidase activity"/>
    <property type="evidence" value="ECO:0007669"/>
    <property type="project" value="InterPro"/>
</dbReference>
<dbReference type="InterPro" id="IPR038765">
    <property type="entry name" value="Papain-like_cys_pep_sf"/>
</dbReference>
<dbReference type="EMBL" id="GL348720">
    <property type="protein sequence ID" value="EFH39789.1"/>
    <property type="molecule type" value="Genomic_DNA"/>
</dbReference>
<dbReference type="PROSITE" id="PS50600">
    <property type="entry name" value="ULP_PROTEASE"/>
    <property type="match status" value="1"/>
</dbReference>
<evidence type="ECO:0000256" key="2">
    <source>
        <dbReference type="ARBA" id="ARBA00022670"/>
    </source>
</evidence>
<name>D7MKW9_ARALL</name>
<evidence type="ECO:0000256" key="3">
    <source>
        <dbReference type="ARBA" id="ARBA00022801"/>
    </source>
</evidence>
<dbReference type="AlphaFoldDB" id="D7MKW9"/>
<dbReference type="Pfam" id="PF09331">
    <property type="entry name" value="DUF1985"/>
    <property type="match status" value="1"/>
</dbReference>
<evidence type="ECO:0000259" key="5">
    <source>
        <dbReference type="PROSITE" id="PS50600"/>
    </source>
</evidence>
<proteinExistence type="inferred from homology"/>
<feature type="region of interest" description="Disordered" evidence="4">
    <location>
        <begin position="300"/>
        <end position="326"/>
    </location>
</feature>
<feature type="domain" description="Ubiquitin-like protease family profile" evidence="5">
    <location>
        <begin position="523"/>
        <end position="664"/>
    </location>
</feature>
<gene>
    <name evidence="6" type="ORF">ARALYDRAFT_917032</name>
</gene>
<accession>D7MKW9</accession>
<sequence length="664" mass="77212">MSILNKIEDALPSEYKKDDFSYDLESWKNDGGFWSRLLERDDKICIKTLLNKHLVAVHTWEKVDRIRFIYVCVIAGLVMARDEKKDIPTLYIKLVMDLEKLRAYPWGLHSYDYLVKSITKVKTDLKKEVSYLLNGFSLALQIWAMEAIPSIQFLFGHKLNKELGAVPRCSNWKGLARVSYYQIILIENSMTAKDIVYPYISITGNYDVHESADFMRLGEKKDESIKNLNNLIRSGFDFAEFEWEDIEIDAVEEKKIEEENIEEEKIDQPLDEDKYVEGQTDTHSDDKEAADVIDGGNIVTSLQTRHKEQPTCSKKRKKEADRGAESQKMRLLCQRAATMTGFVEGMKSFIKEMFETSFMQFGQEINKRLEKVHDDVSSLKDDVSSLKETVTAMAETSTKEKARSFKSKAVDENCMFDEYITQTGDIDLNCNLTTQDFLQREMGHLSQKTQVPDFDQSQGLFREDVVPRQRHNYSSEFLDWRCKGDSGKNDVDAVLVYLSEAKWDAFTEWQMNLSREDPKLGPSLLTNALFDRVINPKNWLGNHEIDAMLFLHREKTSIGRLQLDRVGFMNCMFSTRIKTEYERYLKNKKSHKWDSRLLSYVYGENPSHGMTCKRWAMDVDRIYAPVNINNSHWISICINFALRTIEVFDCNAGHNRRVTAEYMR</sequence>
<dbReference type="Gene3D" id="3.40.395.10">
    <property type="entry name" value="Adenoviral Proteinase, Chain A"/>
    <property type="match status" value="1"/>
</dbReference>
<evidence type="ECO:0000256" key="1">
    <source>
        <dbReference type="ARBA" id="ARBA00005234"/>
    </source>
</evidence>